<sequence>MARWTPNLLLSYAFCLLTTVLGVAAQYPPHGTSVPVAQVQGPPGYQAFMRKNTASVATENSTLCRLLSPALNRLPSAFGLDVDICRNADVNSTKALLETLKTAVESYLGTSICFVVLSFDDVEGRQVSAAQEALQALGLRQVLPTIRAAKSVVLAHMPNILPGSNREPWVVLAVDYSFHWFNVGLYTLDEIGIVDPIEGTVRGPRIEEDNQLDALRDVLRHLFANPPPNANLPKQIHHLVVAHEEMDTIDFEARVQSAFGCRWRSKLYLENHNEL</sequence>
<dbReference type="EMBL" id="MU001945">
    <property type="protein sequence ID" value="KAF2793034.1"/>
    <property type="molecule type" value="Genomic_DNA"/>
</dbReference>
<keyword evidence="1" id="KW-0732">Signal</keyword>
<protein>
    <submittedName>
        <fullName evidence="2">Uncharacterized protein</fullName>
    </submittedName>
</protein>
<organism evidence="2 3">
    <name type="scientific">Melanomma pulvis-pyrius CBS 109.77</name>
    <dbReference type="NCBI Taxonomy" id="1314802"/>
    <lineage>
        <taxon>Eukaryota</taxon>
        <taxon>Fungi</taxon>
        <taxon>Dikarya</taxon>
        <taxon>Ascomycota</taxon>
        <taxon>Pezizomycotina</taxon>
        <taxon>Dothideomycetes</taxon>
        <taxon>Pleosporomycetidae</taxon>
        <taxon>Pleosporales</taxon>
        <taxon>Melanommataceae</taxon>
        <taxon>Melanomma</taxon>
    </lineage>
</organism>
<dbReference type="Proteomes" id="UP000799757">
    <property type="component" value="Unassembled WGS sequence"/>
</dbReference>
<name>A0A6A6XA60_9PLEO</name>
<evidence type="ECO:0000256" key="1">
    <source>
        <dbReference type="SAM" id="SignalP"/>
    </source>
</evidence>
<dbReference type="AlphaFoldDB" id="A0A6A6XA60"/>
<gene>
    <name evidence="2" type="ORF">K505DRAFT_350231</name>
</gene>
<keyword evidence="3" id="KW-1185">Reference proteome</keyword>
<reference evidence="2" key="1">
    <citation type="journal article" date="2020" name="Stud. Mycol.">
        <title>101 Dothideomycetes genomes: a test case for predicting lifestyles and emergence of pathogens.</title>
        <authorList>
            <person name="Haridas S."/>
            <person name="Albert R."/>
            <person name="Binder M."/>
            <person name="Bloem J."/>
            <person name="Labutti K."/>
            <person name="Salamov A."/>
            <person name="Andreopoulos B."/>
            <person name="Baker S."/>
            <person name="Barry K."/>
            <person name="Bills G."/>
            <person name="Bluhm B."/>
            <person name="Cannon C."/>
            <person name="Castanera R."/>
            <person name="Culley D."/>
            <person name="Daum C."/>
            <person name="Ezra D."/>
            <person name="Gonzalez J."/>
            <person name="Henrissat B."/>
            <person name="Kuo A."/>
            <person name="Liang C."/>
            <person name="Lipzen A."/>
            <person name="Lutzoni F."/>
            <person name="Magnuson J."/>
            <person name="Mondo S."/>
            <person name="Nolan M."/>
            <person name="Ohm R."/>
            <person name="Pangilinan J."/>
            <person name="Park H.-J."/>
            <person name="Ramirez L."/>
            <person name="Alfaro M."/>
            <person name="Sun H."/>
            <person name="Tritt A."/>
            <person name="Yoshinaga Y."/>
            <person name="Zwiers L.-H."/>
            <person name="Turgeon B."/>
            <person name="Goodwin S."/>
            <person name="Spatafora J."/>
            <person name="Crous P."/>
            <person name="Grigoriev I."/>
        </authorList>
    </citation>
    <scope>NUCLEOTIDE SEQUENCE</scope>
    <source>
        <strain evidence="2">CBS 109.77</strain>
    </source>
</reference>
<proteinExistence type="predicted"/>
<feature type="signal peptide" evidence="1">
    <location>
        <begin position="1"/>
        <end position="25"/>
    </location>
</feature>
<dbReference type="OrthoDB" id="3643156at2759"/>
<evidence type="ECO:0000313" key="2">
    <source>
        <dbReference type="EMBL" id="KAF2793034.1"/>
    </source>
</evidence>
<evidence type="ECO:0000313" key="3">
    <source>
        <dbReference type="Proteomes" id="UP000799757"/>
    </source>
</evidence>
<feature type="chain" id="PRO_5025619008" evidence="1">
    <location>
        <begin position="26"/>
        <end position="275"/>
    </location>
</feature>
<accession>A0A6A6XA60</accession>